<keyword evidence="1 4" id="KW-0690">Ribosome biogenesis</keyword>
<evidence type="ECO:0000256" key="2">
    <source>
        <dbReference type="ARBA" id="ARBA00022552"/>
    </source>
</evidence>
<sequence>MAKIVKKGTRGAAKAYITRSAAVKRLQCSLADFRRLCILKGIFPREPRHKKRANKGSTAPTSFYYAKDIAYLAHEPVLKKLREHKAFAKKLSRALGRGEWSSAKSLEDNKPVYRLDHIIKERYPTFIDALRDIDDALSLVILFSSLPSSPRLPSSLIESCSRFSSEWQLYIMHTRSLRKVFLSIKGVYYQAEVMGQTITWLVPYMFTQSVPADVDVRVILTFLELYQTLLGFVLFKLYTDVGLVYPPPLDISRDEEAAGVGAYSLQDAGPTNLGPNHRSKPVDVDGNIVKGRDVRKTIKELAAISLPSQEILASSILLPQTTTEVAGEDEFVSQSSSADIAALPTLHSITQLPSPINTSLLAPFTFFLALGSPRPLLEFVIRSFGGRVGWPSSMGSGSPITEDDEKITHVIIDRPIPTVSVLSTTPEELRRTRKYVQPQWVVDSINAQRILAEGLYAQGQTLPPHLSPFGEEAHAYVPQTGDLDAADLILGGELDGEEEELEANSDMSAANEDPADPLTAADLAMKAAAQSPTDLALLRSAELEAERAGRDTTEFESSLRKAFKKEDKDHLNKPPGLGRSHEAEMNKMMMSNKKRRLYERMKFSEHKKATERELLESRRAALRKEKTKELRKAVRGGLVVKSA</sequence>
<dbReference type="PANTHER" id="PTHR12221">
    <property type="entry name" value="PESCADILLO - RELATED"/>
    <property type="match status" value="1"/>
</dbReference>
<name>A0A9P6AXL5_9AGAM</name>
<gene>
    <name evidence="4" type="primary">NOP7</name>
    <name evidence="7" type="ORF">BS47DRAFT_1329242</name>
</gene>
<keyword evidence="8" id="KW-1185">Reference proteome</keyword>
<comment type="function">
    <text evidence="4">Component of the NOP7 complex, which is required for maturation of the 25S and 5.8S ribosomal RNAs and formation of the 60S ribosome.</text>
</comment>
<dbReference type="SUPFAM" id="SSF52113">
    <property type="entry name" value="BRCT domain"/>
    <property type="match status" value="1"/>
</dbReference>
<dbReference type="PROSITE" id="PS50172">
    <property type="entry name" value="BRCT"/>
    <property type="match status" value="1"/>
</dbReference>
<evidence type="ECO:0000313" key="8">
    <source>
        <dbReference type="Proteomes" id="UP000886523"/>
    </source>
</evidence>
<dbReference type="GO" id="GO:0000466">
    <property type="term" value="P:maturation of 5.8S rRNA from tricistronic rRNA transcript (SSU-rRNA, 5.8S rRNA, LSU-rRNA)"/>
    <property type="evidence" value="ECO:0007669"/>
    <property type="project" value="UniProtKB-UniRule"/>
</dbReference>
<reference evidence="7" key="1">
    <citation type="journal article" date="2020" name="Nat. Commun.">
        <title>Large-scale genome sequencing of mycorrhizal fungi provides insights into the early evolution of symbiotic traits.</title>
        <authorList>
            <person name="Miyauchi S."/>
            <person name="Kiss E."/>
            <person name="Kuo A."/>
            <person name="Drula E."/>
            <person name="Kohler A."/>
            <person name="Sanchez-Garcia M."/>
            <person name="Morin E."/>
            <person name="Andreopoulos B."/>
            <person name="Barry K.W."/>
            <person name="Bonito G."/>
            <person name="Buee M."/>
            <person name="Carver A."/>
            <person name="Chen C."/>
            <person name="Cichocki N."/>
            <person name="Clum A."/>
            <person name="Culley D."/>
            <person name="Crous P.W."/>
            <person name="Fauchery L."/>
            <person name="Girlanda M."/>
            <person name="Hayes R.D."/>
            <person name="Keri Z."/>
            <person name="LaButti K."/>
            <person name="Lipzen A."/>
            <person name="Lombard V."/>
            <person name="Magnuson J."/>
            <person name="Maillard F."/>
            <person name="Murat C."/>
            <person name="Nolan M."/>
            <person name="Ohm R.A."/>
            <person name="Pangilinan J."/>
            <person name="Pereira M.F."/>
            <person name="Perotto S."/>
            <person name="Peter M."/>
            <person name="Pfister S."/>
            <person name="Riley R."/>
            <person name="Sitrit Y."/>
            <person name="Stielow J.B."/>
            <person name="Szollosi G."/>
            <person name="Zifcakova L."/>
            <person name="Stursova M."/>
            <person name="Spatafora J.W."/>
            <person name="Tedersoo L."/>
            <person name="Vaario L.M."/>
            <person name="Yamada A."/>
            <person name="Yan M."/>
            <person name="Wang P."/>
            <person name="Xu J."/>
            <person name="Bruns T."/>
            <person name="Baldrian P."/>
            <person name="Vilgalys R."/>
            <person name="Dunand C."/>
            <person name="Henrissat B."/>
            <person name="Grigoriev I.V."/>
            <person name="Hibbett D."/>
            <person name="Nagy L.G."/>
            <person name="Martin F.M."/>
        </authorList>
    </citation>
    <scope>NUCLEOTIDE SEQUENCE</scope>
    <source>
        <strain evidence="7">UP504</strain>
    </source>
</reference>
<dbReference type="PANTHER" id="PTHR12221:SF6">
    <property type="entry name" value="PESCADILLO HOMOLOG"/>
    <property type="match status" value="1"/>
</dbReference>
<dbReference type="Gene3D" id="3.40.50.10190">
    <property type="entry name" value="BRCT domain"/>
    <property type="match status" value="1"/>
</dbReference>
<dbReference type="Proteomes" id="UP000886523">
    <property type="component" value="Unassembled WGS sequence"/>
</dbReference>
<organism evidence="7 8">
    <name type="scientific">Hydnum rufescens UP504</name>
    <dbReference type="NCBI Taxonomy" id="1448309"/>
    <lineage>
        <taxon>Eukaryota</taxon>
        <taxon>Fungi</taxon>
        <taxon>Dikarya</taxon>
        <taxon>Basidiomycota</taxon>
        <taxon>Agaricomycotina</taxon>
        <taxon>Agaricomycetes</taxon>
        <taxon>Cantharellales</taxon>
        <taxon>Hydnaceae</taxon>
        <taxon>Hydnum</taxon>
    </lineage>
</organism>
<comment type="subcellular location">
    <subcellularLocation>
        <location evidence="4">Nucleus</location>
        <location evidence="4">Nucleolus</location>
    </subcellularLocation>
    <subcellularLocation>
        <location evidence="4">Nucleus</location>
        <location evidence="4">Nucleoplasm</location>
    </subcellularLocation>
</comment>
<dbReference type="GO" id="GO:0000463">
    <property type="term" value="P:maturation of LSU-rRNA from tricistronic rRNA transcript (SSU-rRNA, 5.8S rRNA, LSU-rRNA)"/>
    <property type="evidence" value="ECO:0007669"/>
    <property type="project" value="UniProtKB-UniRule"/>
</dbReference>
<feature type="region of interest" description="Disordered" evidence="5">
    <location>
        <begin position="565"/>
        <end position="586"/>
    </location>
</feature>
<protein>
    <recommendedName>
        <fullName evidence="4">Pescadillo homolog</fullName>
    </recommendedName>
    <alternativeName>
        <fullName evidence="4">Nucleolar protein 7 homolog</fullName>
    </alternativeName>
</protein>
<proteinExistence type="inferred from homology"/>
<comment type="subunit">
    <text evidence="4">Component of the NOP7 complex, composed of ERB1, NOP7 and YTM1. Within the NOP7 complex ERB1 appears to interact directly with NOP7 and YTM1. The NOP7 complex also associates with the 66S pre-ribosome.</text>
</comment>
<dbReference type="AlphaFoldDB" id="A0A9P6AXL5"/>
<dbReference type="InterPro" id="IPR036420">
    <property type="entry name" value="BRCT_dom_sf"/>
</dbReference>
<dbReference type="CDD" id="cd17709">
    <property type="entry name" value="BRCT_pescadillo_like"/>
    <property type="match status" value="1"/>
</dbReference>
<evidence type="ECO:0000259" key="6">
    <source>
        <dbReference type="PROSITE" id="PS50172"/>
    </source>
</evidence>
<dbReference type="GO" id="GO:0043021">
    <property type="term" value="F:ribonucleoprotein complex binding"/>
    <property type="evidence" value="ECO:0007669"/>
    <property type="project" value="UniProtKB-UniRule"/>
</dbReference>
<evidence type="ECO:0000256" key="3">
    <source>
        <dbReference type="ARBA" id="ARBA00023242"/>
    </source>
</evidence>
<evidence type="ECO:0000256" key="1">
    <source>
        <dbReference type="ARBA" id="ARBA00022517"/>
    </source>
</evidence>
<dbReference type="InterPro" id="IPR001357">
    <property type="entry name" value="BRCT_dom"/>
</dbReference>
<dbReference type="Pfam" id="PF06732">
    <property type="entry name" value="Pescadillo_N"/>
    <property type="match status" value="1"/>
</dbReference>
<keyword evidence="3 4" id="KW-0539">Nucleus</keyword>
<dbReference type="GO" id="GO:0003723">
    <property type="term" value="F:RNA binding"/>
    <property type="evidence" value="ECO:0007669"/>
    <property type="project" value="TreeGrafter"/>
</dbReference>
<dbReference type="EMBL" id="MU128968">
    <property type="protein sequence ID" value="KAF9513755.1"/>
    <property type="molecule type" value="Genomic_DNA"/>
</dbReference>
<keyword evidence="2 4" id="KW-0698">rRNA processing</keyword>
<accession>A0A9P6AXL5</accession>
<dbReference type="GO" id="GO:0030687">
    <property type="term" value="C:preribosome, large subunit precursor"/>
    <property type="evidence" value="ECO:0007669"/>
    <property type="project" value="UniProtKB-UniRule"/>
</dbReference>
<evidence type="ECO:0000313" key="7">
    <source>
        <dbReference type="EMBL" id="KAF9513755.1"/>
    </source>
</evidence>
<dbReference type="GO" id="GO:0005654">
    <property type="term" value="C:nucleoplasm"/>
    <property type="evidence" value="ECO:0007669"/>
    <property type="project" value="UniProtKB-SubCell"/>
</dbReference>
<dbReference type="GO" id="GO:0070545">
    <property type="term" value="C:PeBoW complex"/>
    <property type="evidence" value="ECO:0007669"/>
    <property type="project" value="TreeGrafter"/>
</dbReference>
<dbReference type="SMART" id="SM00292">
    <property type="entry name" value="BRCT"/>
    <property type="match status" value="1"/>
</dbReference>
<evidence type="ECO:0000256" key="4">
    <source>
        <dbReference type="HAMAP-Rule" id="MF_03028"/>
    </source>
</evidence>
<comment type="caution">
    <text evidence="7">The sequence shown here is derived from an EMBL/GenBank/DDBJ whole genome shotgun (WGS) entry which is preliminary data.</text>
</comment>
<feature type="domain" description="BRCT" evidence="6">
    <location>
        <begin position="356"/>
        <end position="458"/>
    </location>
</feature>
<comment type="similarity">
    <text evidence="4">Belongs to the pescadillo family.</text>
</comment>
<dbReference type="InterPro" id="IPR010613">
    <property type="entry name" value="PES"/>
</dbReference>
<dbReference type="HAMAP" id="MF_03028">
    <property type="entry name" value="Pescadillo"/>
    <property type="match status" value="1"/>
</dbReference>
<dbReference type="OrthoDB" id="10264910at2759"/>
<evidence type="ECO:0000256" key="5">
    <source>
        <dbReference type="SAM" id="MobiDB-lite"/>
    </source>
</evidence>